<protein>
    <submittedName>
        <fullName evidence="1">Uncharacterized protein</fullName>
    </submittedName>
</protein>
<dbReference type="AlphaFoldDB" id="A0A172ZJS9"/>
<proteinExistence type="predicted"/>
<reference evidence="2" key="1">
    <citation type="submission" date="2015-10" db="EMBL/GenBank/DDBJ databases">
        <title>Genome of Paenibacillus bovis sp. nov.</title>
        <authorList>
            <person name="Wu Z."/>
            <person name="Gao C."/>
            <person name="Liu Z."/>
            <person name="Zheng H."/>
        </authorList>
    </citation>
    <scope>NUCLEOTIDE SEQUENCE [LARGE SCALE GENOMIC DNA]</scope>
    <source>
        <strain evidence="2">BD3526</strain>
    </source>
</reference>
<dbReference type="OrthoDB" id="2627078at2"/>
<name>A0A172ZJS9_9BACL</name>
<reference evidence="1 2" key="2">
    <citation type="journal article" date="2016" name="Int. J. Syst. Evol. Microbiol.">
        <title>Paenibacillus bovis sp. nov., isolated from raw yak (Bos grunniens) milk.</title>
        <authorList>
            <person name="Gao C."/>
            <person name="Han J."/>
            <person name="Liu Z."/>
            <person name="Xu X."/>
            <person name="Hang F."/>
            <person name="Wu Z."/>
        </authorList>
    </citation>
    <scope>NUCLEOTIDE SEQUENCE [LARGE SCALE GENOMIC DNA]</scope>
    <source>
        <strain evidence="1 2">BD3526</strain>
    </source>
</reference>
<evidence type="ECO:0000313" key="1">
    <source>
        <dbReference type="EMBL" id="ANF97662.1"/>
    </source>
</evidence>
<sequence>MDEKAYAYIDRTAEQVFHVLDNYEMAQKEAKGTVIEYRGEHAGGYPVVNQRQLIIYAGRRIEKENQPIPPYIQAAIDALS</sequence>
<accession>A0A172ZJS9</accession>
<dbReference type="KEGG" id="pbv:AR543_17700"/>
<dbReference type="Proteomes" id="UP000078148">
    <property type="component" value="Chromosome"/>
</dbReference>
<dbReference type="EMBL" id="CP013023">
    <property type="protein sequence ID" value="ANF97662.1"/>
    <property type="molecule type" value="Genomic_DNA"/>
</dbReference>
<dbReference type="RefSeq" id="WP_060535758.1">
    <property type="nucleotide sequence ID" value="NZ_CP013023.1"/>
</dbReference>
<organism evidence="1 2">
    <name type="scientific">Paenibacillus bovis</name>
    <dbReference type="NCBI Taxonomy" id="1616788"/>
    <lineage>
        <taxon>Bacteria</taxon>
        <taxon>Bacillati</taxon>
        <taxon>Bacillota</taxon>
        <taxon>Bacilli</taxon>
        <taxon>Bacillales</taxon>
        <taxon>Paenibacillaceae</taxon>
        <taxon>Paenibacillus</taxon>
    </lineage>
</organism>
<keyword evidence="2" id="KW-1185">Reference proteome</keyword>
<evidence type="ECO:0000313" key="2">
    <source>
        <dbReference type="Proteomes" id="UP000078148"/>
    </source>
</evidence>
<gene>
    <name evidence="1" type="ORF">AR543_17700</name>
</gene>